<dbReference type="PANTHER" id="PTHR34472">
    <property type="entry name" value="SULFUR CARRIER PROTEIN THIS"/>
    <property type="match status" value="1"/>
</dbReference>
<protein>
    <submittedName>
        <fullName evidence="1">Sulfur carrier protein ThiS</fullName>
    </submittedName>
</protein>
<name>A0ABV6DPH8_9BACL</name>
<proteinExistence type="predicted"/>
<dbReference type="RefSeq" id="WP_377471923.1">
    <property type="nucleotide sequence ID" value="NZ_JBHLWN010000074.1"/>
</dbReference>
<dbReference type="SUPFAM" id="SSF54285">
    <property type="entry name" value="MoaD/ThiS"/>
    <property type="match status" value="1"/>
</dbReference>
<accession>A0ABV6DPH8</accession>
<dbReference type="PANTHER" id="PTHR34472:SF1">
    <property type="entry name" value="SULFUR CARRIER PROTEIN THIS"/>
    <property type="match status" value="1"/>
</dbReference>
<dbReference type="Pfam" id="PF02597">
    <property type="entry name" value="ThiS"/>
    <property type="match status" value="1"/>
</dbReference>
<dbReference type="EMBL" id="JBHLWN010000074">
    <property type="protein sequence ID" value="MFC0214544.1"/>
    <property type="molecule type" value="Genomic_DNA"/>
</dbReference>
<evidence type="ECO:0000313" key="1">
    <source>
        <dbReference type="EMBL" id="MFC0214544.1"/>
    </source>
</evidence>
<dbReference type="InterPro" id="IPR010035">
    <property type="entry name" value="Thi_S"/>
</dbReference>
<dbReference type="InterPro" id="IPR003749">
    <property type="entry name" value="ThiS/MoaD-like"/>
</dbReference>
<comment type="caution">
    <text evidence="1">The sequence shown here is derived from an EMBL/GenBank/DDBJ whole genome shotgun (WGS) entry which is preliminary data.</text>
</comment>
<dbReference type="InterPro" id="IPR016155">
    <property type="entry name" value="Mopterin_synth/thiamin_S_b"/>
</dbReference>
<dbReference type="CDD" id="cd00565">
    <property type="entry name" value="Ubl_ThiS"/>
    <property type="match status" value="1"/>
</dbReference>
<sequence>MAMHELIINGETVQVPEAVTTVSQLLAHFGLERKIVIVEINANIVDRGLQETTAVRSGDRIELVHFVGGG</sequence>
<organism evidence="1 2">
    <name type="scientific">Paenibacillus chartarius</name>
    <dbReference type="NCBI Taxonomy" id="747481"/>
    <lineage>
        <taxon>Bacteria</taxon>
        <taxon>Bacillati</taxon>
        <taxon>Bacillota</taxon>
        <taxon>Bacilli</taxon>
        <taxon>Bacillales</taxon>
        <taxon>Paenibacillaceae</taxon>
        <taxon>Paenibacillus</taxon>
    </lineage>
</organism>
<reference evidence="1 2" key="1">
    <citation type="submission" date="2024-09" db="EMBL/GenBank/DDBJ databases">
        <authorList>
            <person name="Sun Q."/>
            <person name="Mori K."/>
        </authorList>
    </citation>
    <scope>NUCLEOTIDE SEQUENCE [LARGE SCALE GENOMIC DNA]</scope>
    <source>
        <strain evidence="1 2">CCM 7759</strain>
    </source>
</reference>
<dbReference type="NCBIfam" id="TIGR01683">
    <property type="entry name" value="thiS"/>
    <property type="match status" value="1"/>
</dbReference>
<dbReference type="InterPro" id="IPR012675">
    <property type="entry name" value="Beta-grasp_dom_sf"/>
</dbReference>
<evidence type="ECO:0000313" key="2">
    <source>
        <dbReference type="Proteomes" id="UP001589776"/>
    </source>
</evidence>
<dbReference type="Gene3D" id="3.10.20.30">
    <property type="match status" value="1"/>
</dbReference>
<dbReference type="Proteomes" id="UP001589776">
    <property type="component" value="Unassembled WGS sequence"/>
</dbReference>
<keyword evidence="2" id="KW-1185">Reference proteome</keyword>
<gene>
    <name evidence="1" type="primary">thiS</name>
    <name evidence="1" type="ORF">ACFFK0_19100</name>
</gene>